<dbReference type="Proteomes" id="UP000064920">
    <property type="component" value="Chromosome"/>
</dbReference>
<dbReference type="PROSITE" id="PS50240">
    <property type="entry name" value="TRYPSIN_DOM"/>
    <property type="match status" value="1"/>
</dbReference>
<protein>
    <submittedName>
        <fullName evidence="2">Trypsin domain protein</fullName>
    </submittedName>
</protein>
<dbReference type="InterPro" id="IPR001314">
    <property type="entry name" value="Peptidase_S1A"/>
</dbReference>
<name>A0A0N9ZXU1_9RHOB</name>
<dbReference type="InterPro" id="IPR043504">
    <property type="entry name" value="Peptidase_S1_PA_chymotrypsin"/>
</dbReference>
<reference evidence="2 3" key="1">
    <citation type="submission" date="2015-05" db="EMBL/GenBank/DDBJ databases">
        <authorList>
            <person name="Wang D.B."/>
            <person name="Wang M."/>
        </authorList>
    </citation>
    <scope>NUCLEOTIDE SEQUENCE [LARGE SCALE GENOMIC DNA]</scope>
    <source>
        <strain evidence="2 3">IMCC 12053</strain>
    </source>
</reference>
<dbReference type="STRING" id="1397108.IMCC12053_1067"/>
<dbReference type="AlphaFoldDB" id="A0A0N9ZXU1"/>
<dbReference type="InterPro" id="IPR001254">
    <property type="entry name" value="Trypsin_dom"/>
</dbReference>
<dbReference type="KEGG" id="cmar:IMCC12053_1067"/>
<dbReference type="PATRIC" id="fig|1397108.4.peg.1094"/>
<keyword evidence="1" id="KW-0732">Signal</keyword>
<dbReference type="OrthoDB" id="267336at2"/>
<dbReference type="PANTHER" id="PTHR15462:SF8">
    <property type="entry name" value="SERINE PROTEASE"/>
    <property type="match status" value="1"/>
</dbReference>
<evidence type="ECO:0000313" key="2">
    <source>
        <dbReference type="EMBL" id="ALI55015.1"/>
    </source>
</evidence>
<dbReference type="Gene3D" id="2.40.10.10">
    <property type="entry name" value="Trypsin-like serine proteases"/>
    <property type="match status" value="2"/>
</dbReference>
<evidence type="ECO:0000313" key="3">
    <source>
        <dbReference type="Proteomes" id="UP000064920"/>
    </source>
</evidence>
<keyword evidence="3" id="KW-1185">Reference proteome</keyword>
<proteinExistence type="predicted"/>
<dbReference type="InterPro" id="IPR018114">
    <property type="entry name" value="TRYPSIN_HIS"/>
</dbReference>
<dbReference type="PROSITE" id="PS00134">
    <property type="entry name" value="TRYPSIN_HIS"/>
    <property type="match status" value="1"/>
</dbReference>
<dbReference type="InterPro" id="IPR009003">
    <property type="entry name" value="Peptidase_S1_PA"/>
</dbReference>
<sequence length="286" mass="30179">MRFAHLAFALVAASIAGGSQGADSLPSELDRVDRRAELIGWEAVGRLDIAGGTTCTGALIEQDIVLTAAHCVIDDAGRKIDADKIIFRAGLRNGEFIAASKGRAVAYVAGFTQEPDGQISPDNIARDVALIQLDKPVARALILPFPIHRVRTSRGELMVASYGRGRNATLSVQRACNVLDKYRSGVMTFDCDITYGSSGSPVLAYDGGRLAVVSVVSALRQEGGKKIGLGMDILDIIPVLRREIALGSPQLPPKPVVTRRISVGAAKSDTKIGARTVGGAKFLSSN</sequence>
<dbReference type="SUPFAM" id="SSF50494">
    <property type="entry name" value="Trypsin-like serine proteases"/>
    <property type="match status" value="1"/>
</dbReference>
<dbReference type="PANTHER" id="PTHR15462">
    <property type="entry name" value="SERINE PROTEASE"/>
    <property type="match status" value="1"/>
</dbReference>
<dbReference type="GO" id="GO:0004252">
    <property type="term" value="F:serine-type endopeptidase activity"/>
    <property type="evidence" value="ECO:0007669"/>
    <property type="project" value="InterPro"/>
</dbReference>
<organism evidence="2 3">
    <name type="scientific">Celeribacter marinus</name>
    <dbReference type="NCBI Taxonomy" id="1397108"/>
    <lineage>
        <taxon>Bacteria</taxon>
        <taxon>Pseudomonadati</taxon>
        <taxon>Pseudomonadota</taxon>
        <taxon>Alphaproteobacteria</taxon>
        <taxon>Rhodobacterales</taxon>
        <taxon>Roseobacteraceae</taxon>
        <taxon>Celeribacter</taxon>
    </lineage>
</organism>
<dbReference type="PRINTS" id="PR00722">
    <property type="entry name" value="CHYMOTRYPSIN"/>
</dbReference>
<dbReference type="RefSeq" id="WP_062216373.1">
    <property type="nucleotide sequence ID" value="NZ_CP012023.1"/>
</dbReference>
<dbReference type="EMBL" id="CP012023">
    <property type="protein sequence ID" value="ALI55015.1"/>
    <property type="molecule type" value="Genomic_DNA"/>
</dbReference>
<evidence type="ECO:0000256" key="1">
    <source>
        <dbReference type="ARBA" id="ARBA00022729"/>
    </source>
</evidence>
<gene>
    <name evidence="2" type="ORF">IMCC12053_1067</name>
</gene>
<dbReference type="Pfam" id="PF13365">
    <property type="entry name" value="Trypsin_2"/>
    <property type="match status" value="1"/>
</dbReference>
<dbReference type="GO" id="GO:0006508">
    <property type="term" value="P:proteolysis"/>
    <property type="evidence" value="ECO:0007669"/>
    <property type="project" value="InterPro"/>
</dbReference>
<dbReference type="InterPro" id="IPR050966">
    <property type="entry name" value="Glutamyl_endopeptidase"/>
</dbReference>
<accession>A0A0N9ZXU1</accession>